<dbReference type="InterPro" id="IPR027417">
    <property type="entry name" value="P-loop_NTPase"/>
</dbReference>
<dbReference type="InterPro" id="IPR025158">
    <property type="entry name" value="Mg_chelat-rel_C"/>
</dbReference>
<reference evidence="3 4" key="1">
    <citation type="journal article" date="2016" name="Nat. Commun.">
        <title>Thousands of microbial genomes shed light on interconnected biogeochemical processes in an aquifer system.</title>
        <authorList>
            <person name="Anantharaman K."/>
            <person name="Brown C.T."/>
            <person name="Hug L.A."/>
            <person name="Sharon I."/>
            <person name="Castelle C.J."/>
            <person name="Probst A.J."/>
            <person name="Thomas B.C."/>
            <person name="Singh A."/>
            <person name="Wilkins M.J."/>
            <person name="Karaoz U."/>
            <person name="Brodie E.L."/>
            <person name="Williams K.H."/>
            <person name="Hubbard S.S."/>
            <person name="Banfield J.F."/>
        </authorList>
    </citation>
    <scope>NUCLEOTIDE SEQUENCE [LARGE SCALE GENOMIC DNA]</scope>
</reference>
<gene>
    <name evidence="3" type="ORF">A2368_03690</name>
</gene>
<evidence type="ECO:0000259" key="1">
    <source>
        <dbReference type="Pfam" id="PF01078"/>
    </source>
</evidence>
<organism evidence="3 4">
    <name type="scientific">Candidatus Collierbacteria bacterium RIFOXYB1_FULL_49_13</name>
    <dbReference type="NCBI Taxonomy" id="1817728"/>
    <lineage>
        <taxon>Bacteria</taxon>
        <taxon>Candidatus Collieribacteriota</taxon>
    </lineage>
</organism>
<name>A0A1F5FFP3_9BACT</name>
<evidence type="ECO:0000313" key="4">
    <source>
        <dbReference type="Proteomes" id="UP000176682"/>
    </source>
</evidence>
<dbReference type="SUPFAM" id="SSF52540">
    <property type="entry name" value="P-loop containing nucleoside triphosphate hydrolases"/>
    <property type="match status" value="1"/>
</dbReference>
<evidence type="ECO:0008006" key="5">
    <source>
        <dbReference type="Google" id="ProtNLM"/>
    </source>
</evidence>
<evidence type="ECO:0000259" key="2">
    <source>
        <dbReference type="Pfam" id="PF13335"/>
    </source>
</evidence>
<dbReference type="Proteomes" id="UP000176682">
    <property type="component" value="Unassembled WGS sequence"/>
</dbReference>
<proteinExistence type="predicted"/>
<feature type="domain" description="Magnesium chelatase ChlI-like catalytic" evidence="1">
    <location>
        <begin position="2"/>
        <end position="72"/>
    </location>
</feature>
<dbReference type="AlphaFoldDB" id="A0A1F5FFP3"/>
<dbReference type="PANTHER" id="PTHR32039:SF7">
    <property type="entry name" value="COMPETENCE PROTEIN COMM"/>
    <property type="match status" value="1"/>
</dbReference>
<feature type="domain" description="Mg chelatase-related protein C-terminal" evidence="2">
    <location>
        <begin position="81"/>
        <end position="178"/>
    </location>
</feature>
<dbReference type="InterPro" id="IPR000523">
    <property type="entry name" value="Mg_chelatse_chII-like_cat_dom"/>
</dbReference>
<dbReference type="EMBL" id="MFAM01000050">
    <property type="protein sequence ID" value="OGD78352.1"/>
    <property type="molecule type" value="Genomic_DNA"/>
</dbReference>
<dbReference type="GO" id="GO:0005524">
    <property type="term" value="F:ATP binding"/>
    <property type="evidence" value="ECO:0007669"/>
    <property type="project" value="InterPro"/>
</dbReference>
<dbReference type="Pfam" id="PF01078">
    <property type="entry name" value="Mg_chelatase"/>
    <property type="match status" value="1"/>
</dbReference>
<dbReference type="Pfam" id="PF13335">
    <property type="entry name" value="Mg_chelatase_C"/>
    <property type="match status" value="1"/>
</dbReference>
<protein>
    <recommendedName>
        <fullName evidence="5">Magnesium chelatase</fullName>
    </recommendedName>
</protein>
<dbReference type="InterPro" id="IPR045006">
    <property type="entry name" value="CHLI-like"/>
</dbReference>
<dbReference type="Gene3D" id="3.40.50.300">
    <property type="entry name" value="P-loop containing nucleotide triphosphate hydrolases"/>
    <property type="match status" value="1"/>
</dbReference>
<accession>A0A1F5FFP3</accession>
<dbReference type="PANTHER" id="PTHR32039">
    <property type="entry name" value="MAGNESIUM-CHELATASE SUBUNIT CHLI"/>
    <property type="match status" value="1"/>
</dbReference>
<comment type="caution">
    <text evidence="3">The sequence shown here is derived from an EMBL/GenBank/DDBJ whole genome shotgun (WGS) entry which is preliminary data.</text>
</comment>
<evidence type="ECO:0000313" key="3">
    <source>
        <dbReference type="EMBL" id="OGD78352.1"/>
    </source>
</evidence>
<sequence length="182" mass="20747">MSISRAAGRVDFPAEFMLVAAVNPCPCGWLGHPKRECRCSPFQVIKYKRKISGPILDRIDLQVRVEAVEIEKLTREGVSGGEDSKTLRGRVVSARKIQLKRFTGEKQLWCNARMNNRQIKKFCQLKPEAMRILKLAAEKFDMSARSYFRVIKVARTISDLSGHTDIEMVDVAEALQYRMSDI</sequence>